<feature type="region of interest" description="Disordered" evidence="1">
    <location>
        <begin position="63"/>
        <end position="101"/>
    </location>
</feature>
<dbReference type="SUPFAM" id="SSF55383">
    <property type="entry name" value="Copper amine oxidase, domain N"/>
    <property type="match status" value="1"/>
</dbReference>
<dbReference type="EMBL" id="MJIH01000001">
    <property type="protein sequence ID" value="OLR64452.1"/>
    <property type="molecule type" value="Genomic_DNA"/>
</dbReference>
<feature type="compositionally biased region" description="Basic and acidic residues" evidence="1">
    <location>
        <begin position="1638"/>
        <end position="1649"/>
    </location>
</feature>
<feature type="compositionally biased region" description="Polar residues" evidence="1">
    <location>
        <begin position="75"/>
        <end position="85"/>
    </location>
</feature>
<feature type="compositionally biased region" description="Basic and acidic residues" evidence="1">
    <location>
        <begin position="1454"/>
        <end position="1465"/>
    </location>
</feature>
<dbReference type="InterPro" id="IPR041498">
    <property type="entry name" value="Big_6"/>
</dbReference>
<dbReference type="Gene3D" id="2.60.40.10">
    <property type="entry name" value="Immunoglobulins"/>
    <property type="match status" value="5"/>
</dbReference>
<feature type="compositionally biased region" description="Basic and acidic residues" evidence="1">
    <location>
        <begin position="1546"/>
        <end position="1557"/>
    </location>
</feature>
<sequence length="2060" mass="222339">MKNSKRLLSFLLVFLMMFSIFADTAYALGSSALEGKTDGQLKGRVEGNQEVFEFDSNIINTKEKANSRRSKRSTNEAQSSGSTAFRSMPQPMRAPQSESDDTTIELTTVGLDNQAFDWSVFPDKSFKITARWNTNDGKTHVKENFATLTEDGTTTYNVGWPKDGSMTGSASIVVDFNNNVKIMAVASRPTSTQDGAGIKFSFRVMQLPNTIAEVKYVDPYGNPLNEGMPQDSDTMPNVTIDELPDIQDIKLTNKSETLNFRESEDFDEVEANKLANGLTFKVDGKTTGEKVTIDGKDYKLDISAPNAKEQGTIKLAYQADVLVPPVDPTQADSGTPVPTPEGYVRLTFDANENKADGVEGTFTNESPYQGKDKLYIDVKKGLQYDNESLTNAIKALTVQGTKDQKEYTQDLQNPWTPKVPTSGAVSEATYNANYKYSIAEEVTALGGLKPVDIAVWKGDAITWANGVAAKEEAKKDQIAALLAAATVTDKTDPARTSDAKGEFEGTLLVTFEDQSTLEVENQMLYVYESGDTKPTDKPVPSDAATVTFTRDEASIKDWGQVSPIIVKKGTAVPAEKFPNAEAQDGYKTVTWTPAKETVVNEDQEFKASATKNTKAEEVTALGGLKPVDIAVWKGDAITWANGVAAKEEAKKDQIAALLAAATVTDKTDPARTSDAKGEFEGTLLVTFEDQSTLEVENQMLYVYESGDTKPTDKPVPSDAATVTFTRDEASIKDWGQVSPIIVKKGTAVPAEKFPNAEAQDGYKTVTWTPAKETVVNEDQEFKASATKNTKAEEVTALGGLKPVDIAVWKGDAITWANGVAAKEEAKKDQIAALLAAATVTDKTDPARTSDAKGEFEGTLLVTFEDQSTLEVENQMLYVYESGDTKPTDKPVPSDAATVTFTRDEASIKDWGQVSPIIVKKGTAVPAEKFPNAEAQDGYKTVTWTPAKETVVNEDQEFKASATKNTKAEEVTALGGLKPVDIAVWKGDAITWANGVAAKEEAKKDQIAALLAAATVTDKTDPARTSDAKGEFEGTLLVTFEDQSTLEVENQMLYVYESGDTKPTDKPVPSDAATVTFTRDEASIKDWGQVSPIIVKKGTAVPAEKFPNAEAQDGYKTVTWTPAKETVVNEDQEFKASATKNTKAEEVTALGGLKPVDIAVWKGDAITWANGVAAKEEAKKDQIAALLAAATVTDKTDPARTSDAKGEFEGTLLVTFEDQSTLEVENQMLYVYESGDTKPTDKPVPSDAATVTFTRDEASIKDWGQVSPIIVKKGTAVPAEKFPNAEAQDGYKTVTWTPAKETVVNEDQEFKASATKQTIEETEDVIIPYLPTDPIPTKGSDDKPIPSDYITVTFKALPEGAGKVNVKDKSGETVLARVKPGTNLADYTTISYSANPGWTAPASWDPALKVVISNETFTATFTKNEKSTVPTVNPVGKDDENITGEGTKGSTITVVDDKGQPIKGKDGQPITTTVDDGGKWEIPVDKLPDDKKPTDVYVNQTEDGKDPSDPVKVPSKEQSAVPTVNPVGKDDENITGEGTKGSTITVVDDKGQPIEGKDGQPITTTVDDGGKWEIPVDKLPDDKKPTDVYVNQTEDGKDPSDPVKVPSKEQSAVPTVNPVGKDDENITGEGTKGSTITVVDDKGQPIEGKDGQPITTTVDDGGKWEIPVDKLPDDKKPTDVYVNQTEDGKDPSDPVKVPSKEQSAVPTVNPVGKDDENITGEGTKGSTITVVDDKGQPIEGKDGQPIATTVDDGGKWEIPVDKLPDDKKPTDVYVNQTEDGKDPSDPVKVEAKVDDNNSATPAINDVIEGDKVITGKGEPGADIVVTDDNGNIIGETKVNDDGTWSVIVPDGKEPKAGDVIRATQTEEGKTPTSATTVVKERYTPGEVDEPIIRGRDHKTPTYPVYTVVPGKTGQGSTVIDKLWYIFHIDEYDYQEVRNYKSTDHKMDVTPVIRNDRTMLPLRYVAEAIGADVNWDAKTRTATFTKDGLTAVIQIDSDEIVLSNGKTIKMDAKPLNINDRILVPVTNVANVFGLTNGNTLDGVDQDIEWDGEARTATIYIRR</sequence>
<evidence type="ECO:0000256" key="2">
    <source>
        <dbReference type="SAM" id="SignalP"/>
    </source>
</evidence>
<comment type="caution">
    <text evidence="5">The sequence shown here is derived from an EMBL/GenBank/DDBJ whole genome shotgun (WGS) entry which is preliminary data.</text>
</comment>
<evidence type="ECO:0000313" key="6">
    <source>
        <dbReference type="Proteomes" id="UP000187166"/>
    </source>
</evidence>
<protein>
    <submittedName>
        <fullName evidence="5">Uncharacterized protein</fullName>
    </submittedName>
</protein>
<evidence type="ECO:0000259" key="4">
    <source>
        <dbReference type="Pfam" id="PF17936"/>
    </source>
</evidence>
<name>A0A1U7LYE6_9FIRM</name>
<feature type="chain" id="PRO_5038851624" evidence="2">
    <location>
        <begin position="23"/>
        <end position="2060"/>
    </location>
</feature>
<dbReference type="Pfam" id="PF07833">
    <property type="entry name" value="Cu_amine_oxidN1"/>
    <property type="match status" value="1"/>
</dbReference>
<feature type="compositionally biased region" description="Basic and acidic residues" evidence="1">
    <location>
        <begin position="1567"/>
        <end position="1585"/>
    </location>
</feature>
<proteinExistence type="predicted"/>
<feature type="compositionally biased region" description="Basic and acidic residues" evidence="1">
    <location>
        <begin position="1730"/>
        <end position="1741"/>
    </location>
</feature>
<feature type="domain" description="Copper amine oxidase-like N-terminal" evidence="3">
    <location>
        <begin position="1942"/>
        <end position="2033"/>
    </location>
</feature>
<accession>A0A1U7LYE6</accession>
<feature type="signal peptide" evidence="2">
    <location>
        <begin position="1"/>
        <end position="22"/>
    </location>
</feature>
<feature type="compositionally biased region" description="Basic and acidic residues" evidence="1">
    <location>
        <begin position="1659"/>
        <end position="1677"/>
    </location>
</feature>
<keyword evidence="6" id="KW-1185">Reference proteome</keyword>
<feature type="region of interest" description="Disordered" evidence="1">
    <location>
        <begin position="1429"/>
        <end position="1755"/>
    </location>
</feature>
<evidence type="ECO:0000313" key="5">
    <source>
        <dbReference type="EMBL" id="OLR64452.1"/>
    </source>
</evidence>
<evidence type="ECO:0000259" key="3">
    <source>
        <dbReference type="Pfam" id="PF07833"/>
    </source>
</evidence>
<dbReference type="Pfam" id="PF17936">
    <property type="entry name" value="Big_6"/>
    <property type="match status" value="1"/>
</dbReference>
<dbReference type="STRING" id="1465756.BIV18_02270"/>
<feature type="compositionally biased region" description="Basic and acidic residues" evidence="1">
    <location>
        <begin position="1475"/>
        <end position="1493"/>
    </location>
</feature>
<dbReference type="InterPro" id="IPR036582">
    <property type="entry name" value="Mao_N_sf"/>
</dbReference>
<keyword evidence="2" id="KW-0732">Signal</keyword>
<dbReference type="Gene3D" id="3.30.457.10">
    <property type="entry name" value="Copper amine oxidase-like, N-terminal domain"/>
    <property type="match status" value="1"/>
</dbReference>
<reference evidence="5 6" key="1">
    <citation type="journal article" date="2016" name="Appl. Environ. Microbiol.">
        <title>Function and Phylogeny of Bacterial Butyryl Coenzyme A:Acetate Transferases and Their Diversity in the Proximal Colon of Swine.</title>
        <authorList>
            <person name="Trachsel J."/>
            <person name="Bayles D.O."/>
            <person name="Looft T."/>
            <person name="Levine U.Y."/>
            <person name="Allen H.K."/>
        </authorList>
    </citation>
    <scope>NUCLEOTIDE SEQUENCE [LARGE SCALE GENOMIC DNA]</scope>
    <source>
        <strain evidence="5 6">35-6-1</strain>
    </source>
</reference>
<gene>
    <name evidence="5" type="ORF">BIV18_02270</name>
</gene>
<feature type="domain" description="Bacterial Ig" evidence="4">
    <location>
        <begin position="1799"/>
        <end position="1876"/>
    </location>
</feature>
<evidence type="ECO:0000256" key="1">
    <source>
        <dbReference type="SAM" id="MobiDB-lite"/>
    </source>
</evidence>
<organism evidence="5 6">
    <name type="scientific">Peptoniphilus porci</name>
    <dbReference type="NCBI Taxonomy" id="2652280"/>
    <lineage>
        <taxon>Bacteria</taxon>
        <taxon>Bacillati</taxon>
        <taxon>Bacillota</taxon>
        <taxon>Tissierellia</taxon>
        <taxon>Tissierellales</taxon>
        <taxon>Peptoniphilaceae</taxon>
        <taxon>Peptoniphilus</taxon>
    </lineage>
</organism>
<dbReference type="Proteomes" id="UP000187166">
    <property type="component" value="Unassembled WGS sequence"/>
</dbReference>
<dbReference type="InterPro" id="IPR012854">
    <property type="entry name" value="Cu_amine_oxidase-like_N"/>
</dbReference>
<dbReference type="InterPro" id="IPR013783">
    <property type="entry name" value="Ig-like_fold"/>
</dbReference>